<keyword evidence="1" id="KW-0378">Hydrolase</keyword>
<evidence type="ECO:0000313" key="5">
    <source>
        <dbReference type="Proteomes" id="UP001071110"/>
    </source>
</evidence>
<dbReference type="SUPFAM" id="SSF53187">
    <property type="entry name" value="Zn-dependent exopeptidases"/>
    <property type="match status" value="1"/>
</dbReference>
<dbReference type="FunFam" id="3.30.70.360:FF:000001">
    <property type="entry name" value="N-acetyldiaminopimelate deacetylase"/>
    <property type="match status" value="1"/>
</dbReference>
<evidence type="ECO:0000259" key="3">
    <source>
        <dbReference type="Pfam" id="PF07687"/>
    </source>
</evidence>
<gene>
    <name evidence="4" type="ORF">NUW87_10495</name>
</gene>
<evidence type="ECO:0000313" key="4">
    <source>
        <dbReference type="EMBL" id="MCZ2221793.1"/>
    </source>
</evidence>
<dbReference type="PANTHER" id="PTHR11014">
    <property type="entry name" value="PEPTIDASE M20 FAMILY MEMBER"/>
    <property type="match status" value="1"/>
</dbReference>
<feature type="binding site" evidence="2">
    <location>
        <position position="174"/>
    </location>
    <ligand>
        <name>Mn(2+)</name>
        <dbReference type="ChEBI" id="CHEBI:29035"/>
        <label>2</label>
    </ligand>
</feature>
<feature type="binding site" evidence="2">
    <location>
        <position position="147"/>
    </location>
    <ligand>
        <name>Mn(2+)</name>
        <dbReference type="ChEBI" id="CHEBI:29035"/>
        <label>2</label>
    </ligand>
</feature>
<evidence type="ECO:0000256" key="2">
    <source>
        <dbReference type="PIRSR" id="PIRSR005962-1"/>
    </source>
</evidence>
<dbReference type="PIRSF" id="PIRSF005962">
    <property type="entry name" value="Pept_M20D_amidohydro"/>
    <property type="match status" value="1"/>
</dbReference>
<dbReference type="InterPro" id="IPR036264">
    <property type="entry name" value="Bact_exopeptidase_dim_dom"/>
</dbReference>
<dbReference type="GO" id="GO:0046872">
    <property type="term" value="F:metal ion binding"/>
    <property type="evidence" value="ECO:0007669"/>
    <property type="project" value="UniProtKB-KW"/>
</dbReference>
<dbReference type="InterPro" id="IPR017439">
    <property type="entry name" value="Amidohydrolase"/>
</dbReference>
<dbReference type="InterPro" id="IPR011650">
    <property type="entry name" value="Peptidase_M20_dimer"/>
</dbReference>
<feature type="domain" description="Peptidase M20 dimerisation" evidence="3">
    <location>
        <begin position="199"/>
        <end position="291"/>
    </location>
</feature>
<dbReference type="Pfam" id="PF01546">
    <property type="entry name" value="Peptidase_M20"/>
    <property type="match status" value="1"/>
</dbReference>
<dbReference type="GO" id="GO:0050118">
    <property type="term" value="F:N-acetyldiaminopimelate deacetylase activity"/>
    <property type="evidence" value="ECO:0007669"/>
    <property type="project" value="UniProtKB-ARBA"/>
</dbReference>
<comment type="caution">
    <text evidence="4">The sequence shown here is derived from an EMBL/GenBank/DDBJ whole genome shotgun (WGS) entry which is preliminary data.</text>
</comment>
<dbReference type="Gene3D" id="3.40.630.10">
    <property type="entry name" value="Zn peptidases"/>
    <property type="match status" value="1"/>
</dbReference>
<comment type="cofactor">
    <cofactor evidence="2">
        <name>Mn(2+)</name>
        <dbReference type="ChEBI" id="CHEBI:29035"/>
    </cofactor>
    <text evidence="2">The Mn(2+) ion enhances activity.</text>
</comment>
<name>A0A9Q4IJ52_9CORY</name>
<sequence length="404" mass="43246">MTQSPKLTGHLANFEPAIDATRQKREDLYKWFHQHPELAMQEVETSTRIAEELAAIGYDVTPVGATGQVGVLRNGDGPTVCFRADFDALPIAEDTGLDYSADPALGRMHACGHDMHTAALLGAAEVLAQHRDAWSGTFIALFQPGEETGAGAKDMKDSGLADTIQKPDAVLGQHVGTMMEGYGVGALAGPVLATCVQTKITIYGSGSHGSMPHTGIDPVVIAAKIILSLQTIISRGVDPQEMAVLTVGAVHGGDSPNTIPDSVELKVSTRTYTNEMSEKINADIARIVRGECEIAGCEREPEFEIVGSAPEFWNDEDTTATVMAAFTEQFGEQTRDFGRLSGSEDFPTIANAWGVPYFYWVVGSNSDPDAPYNHSPKFAPDLDPVLDLSTRAIIAGISPWLMRG</sequence>
<dbReference type="GO" id="GO:0019877">
    <property type="term" value="P:diaminopimelate biosynthetic process"/>
    <property type="evidence" value="ECO:0007669"/>
    <property type="project" value="UniProtKB-ARBA"/>
</dbReference>
<dbReference type="EMBL" id="JANRML010000019">
    <property type="protein sequence ID" value="MCZ2221793.1"/>
    <property type="molecule type" value="Genomic_DNA"/>
</dbReference>
<dbReference type="Gene3D" id="3.30.70.360">
    <property type="match status" value="1"/>
</dbReference>
<dbReference type="AlphaFoldDB" id="A0A9Q4IJ52"/>
<dbReference type="RefSeq" id="WP_269028466.1">
    <property type="nucleotide sequence ID" value="NZ_BAABDP010000014.1"/>
</dbReference>
<keyword evidence="5" id="KW-1185">Reference proteome</keyword>
<proteinExistence type="predicted"/>
<keyword evidence="2" id="KW-0464">Manganese</keyword>
<feature type="binding site" evidence="2">
    <location>
        <position position="113"/>
    </location>
    <ligand>
        <name>Mn(2+)</name>
        <dbReference type="ChEBI" id="CHEBI:29035"/>
        <label>2</label>
    </ligand>
</feature>
<protein>
    <submittedName>
        <fullName evidence="4">Amidohydrolase</fullName>
    </submittedName>
</protein>
<dbReference type="NCBIfam" id="TIGR01891">
    <property type="entry name" value="amidohydrolases"/>
    <property type="match status" value="1"/>
</dbReference>
<evidence type="ECO:0000256" key="1">
    <source>
        <dbReference type="ARBA" id="ARBA00022801"/>
    </source>
</evidence>
<dbReference type="InterPro" id="IPR002933">
    <property type="entry name" value="Peptidase_M20"/>
</dbReference>
<dbReference type="PANTHER" id="PTHR11014:SF63">
    <property type="entry name" value="METALLOPEPTIDASE, PUTATIVE (AFU_ORTHOLOGUE AFUA_6G09600)-RELATED"/>
    <property type="match status" value="1"/>
</dbReference>
<dbReference type="Proteomes" id="UP001071110">
    <property type="component" value="Unassembled WGS sequence"/>
</dbReference>
<keyword evidence="2" id="KW-0479">Metal-binding</keyword>
<dbReference type="SUPFAM" id="SSF55031">
    <property type="entry name" value="Bacterial exopeptidase dimerisation domain"/>
    <property type="match status" value="1"/>
</dbReference>
<accession>A0A9Q4IJ52</accession>
<dbReference type="Pfam" id="PF07687">
    <property type="entry name" value="M20_dimer"/>
    <property type="match status" value="1"/>
</dbReference>
<feature type="binding site" evidence="2">
    <location>
        <position position="374"/>
    </location>
    <ligand>
        <name>Mn(2+)</name>
        <dbReference type="ChEBI" id="CHEBI:29035"/>
        <label>2</label>
    </ligand>
</feature>
<organism evidence="4 5">
    <name type="scientific">Corynebacterium pilbarense</name>
    <dbReference type="NCBI Taxonomy" id="1288393"/>
    <lineage>
        <taxon>Bacteria</taxon>
        <taxon>Bacillati</taxon>
        <taxon>Actinomycetota</taxon>
        <taxon>Actinomycetes</taxon>
        <taxon>Mycobacteriales</taxon>
        <taxon>Corynebacteriaceae</taxon>
        <taxon>Corynebacterium</taxon>
    </lineage>
</organism>
<reference evidence="4" key="1">
    <citation type="submission" date="2022-08" db="EMBL/GenBank/DDBJ databases">
        <title>Corynebacterium sp. nov., isolated from clinical breast specimens.</title>
        <authorList>
            <person name="Zhang T."/>
        </authorList>
    </citation>
    <scope>NUCLEOTIDE SEQUENCE</scope>
    <source>
        <strain evidence="4">CCUG 57942</strain>
    </source>
</reference>
<feature type="binding site" evidence="2">
    <location>
        <position position="111"/>
    </location>
    <ligand>
        <name>Mn(2+)</name>
        <dbReference type="ChEBI" id="CHEBI:29035"/>
        <label>2</label>
    </ligand>
</feature>